<proteinExistence type="predicted"/>
<keyword evidence="3" id="KW-1185">Reference proteome</keyword>
<keyword evidence="1" id="KW-0732">Signal</keyword>
<gene>
    <name evidence="2" type="ORF">L0M14_25345</name>
</gene>
<sequence>MKRLIVLVFIMCITGCSASYESDITANLQLAQDYLEDQSYQKALEQMKKVEDDFNLIRASYPKEQRDQFDKLIDDYEMSSAVLDQKQSAQHAQELQLLWEDLKKKKEGT</sequence>
<evidence type="ECO:0000313" key="3">
    <source>
        <dbReference type="Proteomes" id="UP001649230"/>
    </source>
</evidence>
<organism evidence="2 3">
    <name type="scientific">Paenibacillus hexagrammi</name>
    <dbReference type="NCBI Taxonomy" id="2908839"/>
    <lineage>
        <taxon>Bacteria</taxon>
        <taxon>Bacillati</taxon>
        <taxon>Bacillota</taxon>
        <taxon>Bacilli</taxon>
        <taxon>Bacillales</taxon>
        <taxon>Paenibacillaceae</taxon>
        <taxon>Paenibacillus</taxon>
    </lineage>
</organism>
<reference evidence="2 3" key="1">
    <citation type="journal article" date="2024" name="Int. J. Syst. Evol. Microbiol.">
        <title>Paenibacillus hexagrammi sp. nov., a novel bacterium isolated from the gut content of Hexagrammos agrammus.</title>
        <authorList>
            <person name="Jung H.K."/>
            <person name="Kim D.G."/>
            <person name="Zin H."/>
            <person name="Park J."/>
            <person name="Jung H."/>
            <person name="Kim Y.O."/>
            <person name="Kong H.J."/>
            <person name="Kim J.W."/>
            <person name="Kim Y.S."/>
        </authorList>
    </citation>
    <scope>NUCLEOTIDE SEQUENCE [LARGE SCALE GENOMIC DNA]</scope>
    <source>
        <strain evidence="2 3">YPD9-1</strain>
    </source>
</reference>
<name>A0ABY3SFR7_9BACL</name>
<protein>
    <recommendedName>
        <fullName evidence="4">Lipoprotein</fullName>
    </recommendedName>
</protein>
<evidence type="ECO:0000313" key="2">
    <source>
        <dbReference type="EMBL" id="UJF32864.1"/>
    </source>
</evidence>
<feature type="signal peptide" evidence="1">
    <location>
        <begin position="1"/>
        <end position="18"/>
    </location>
</feature>
<evidence type="ECO:0000256" key="1">
    <source>
        <dbReference type="SAM" id="SignalP"/>
    </source>
</evidence>
<dbReference type="RefSeq" id="WP_235119207.1">
    <property type="nucleotide sequence ID" value="NZ_CP090978.1"/>
</dbReference>
<accession>A0ABY3SFR7</accession>
<dbReference type="EMBL" id="CP090978">
    <property type="protein sequence ID" value="UJF32864.1"/>
    <property type="molecule type" value="Genomic_DNA"/>
</dbReference>
<feature type="chain" id="PRO_5047311570" description="Lipoprotein" evidence="1">
    <location>
        <begin position="19"/>
        <end position="109"/>
    </location>
</feature>
<evidence type="ECO:0008006" key="4">
    <source>
        <dbReference type="Google" id="ProtNLM"/>
    </source>
</evidence>
<dbReference type="Proteomes" id="UP001649230">
    <property type="component" value="Chromosome"/>
</dbReference>